<dbReference type="InterPro" id="IPR003494">
    <property type="entry name" value="SHS2_FtsA"/>
</dbReference>
<sequence>MENQEYSVGLDIGTTKIVAIVGRRNAHGKIEILGVGKAKSLGVHKGIVNNISQTINSIKAAIAEAQSSAGVPIHKVTVGIAGKHIRSLQHSDYIMRENPDRFITDDDIEALKDQVKKLVMLPGEEIIHVLPQEYKVDSEGEIQEPIGMHGKRLEANFHVVVGQMGSIRNIARCVREAGLEMEALTLEPLASSEAVLTKEEKEAGVAIVDIGGGTTDIAIFKDNIIRHTCVIPYGGGIITEDIKEGCSIIEKHAEQLKVKFGSAVPELEKDSTFVTIPGLHGRPDKEISLKTLAQIINARVEEILEMVNTELKAYGAFEQKKKLIAGIVLTGGGSNLKHLRQLANYTTGFDSRIGFANEYIANDKNQYLKGPEFATSIGLLMESLKIRDKKTVSVNEEAEIEFDAPQESAAQLPTAQNDAQPTVNQQQAQEYETPAEQQQRKVRLTFGQSLMEKVKKFFEEVE</sequence>
<reference evidence="10" key="1">
    <citation type="submission" date="2023-07" db="EMBL/GenBank/DDBJ databases">
        <title>Chryseobacterium sp. GMJ5 Genome sequencing and assembly.</title>
        <authorList>
            <person name="Jung Y."/>
        </authorList>
    </citation>
    <scope>NUCLEOTIDE SEQUENCE [LARGE SCALE GENOMIC DNA]</scope>
    <source>
        <strain evidence="10">GMJ5</strain>
    </source>
</reference>
<dbReference type="PANTHER" id="PTHR32432">
    <property type="entry name" value="CELL DIVISION PROTEIN FTSA-RELATED"/>
    <property type="match status" value="1"/>
</dbReference>
<proteinExistence type="inferred from homology"/>
<evidence type="ECO:0000313" key="10">
    <source>
        <dbReference type="Proteomes" id="UP001208114"/>
    </source>
</evidence>
<evidence type="ECO:0000256" key="3">
    <source>
        <dbReference type="ARBA" id="ARBA00023136"/>
    </source>
</evidence>
<dbReference type="PANTHER" id="PTHR32432:SF4">
    <property type="entry name" value="CELL DIVISION PROTEIN FTSA"/>
    <property type="match status" value="1"/>
</dbReference>
<comment type="similarity">
    <text evidence="5 6">Belongs to the FtsA/MreB family.</text>
</comment>
<comment type="subunit">
    <text evidence="5">Self-interacts. Interacts with FtsZ.</text>
</comment>
<feature type="compositionally biased region" description="Polar residues" evidence="7">
    <location>
        <begin position="408"/>
        <end position="430"/>
    </location>
</feature>
<evidence type="ECO:0000256" key="7">
    <source>
        <dbReference type="SAM" id="MobiDB-lite"/>
    </source>
</evidence>
<dbReference type="InterPro" id="IPR020823">
    <property type="entry name" value="Cell_div_FtsA"/>
</dbReference>
<protein>
    <recommendedName>
        <fullName evidence="5 6">Cell division protein FtsA</fullName>
    </recommendedName>
</protein>
<dbReference type="InterPro" id="IPR043129">
    <property type="entry name" value="ATPase_NBD"/>
</dbReference>
<evidence type="ECO:0000256" key="4">
    <source>
        <dbReference type="ARBA" id="ARBA00023306"/>
    </source>
</evidence>
<dbReference type="SUPFAM" id="SSF53067">
    <property type="entry name" value="Actin-like ATPase domain"/>
    <property type="match status" value="2"/>
</dbReference>
<dbReference type="SMART" id="SM00842">
    <property type="entry name" value="FtsA"/>
    <property type="match status" value="1"/>
</dbReference>
<dbReference type="Gene3D" id="3.30.1490.110">
    <property type="match status" value="1"/>
</dbReference>
<keyword evidence="4 5" id="KW-0131">Cell cycle</keyword>
<feature type="domain" description="SHS2" evidence="8">
    <location>
        <begin position="7"/>
        <end position="195"/>
    </location>
</feature>
<accession>A0ABT2VY75</accession>
<dbReference type="RefSeq" id="WP_262990510.1">
    <property type="nucleotide sequence ID" value="NZ_JAOTEN010000002.1"/>
</dbReference>
<keyword evidence="2 5" id="KW-0132">Cell division</keyword>
<dbReference type="InterPro" id="IPR050696">
    <property type="entry name" value="FtsA/MreB"/>
</dbReference>
<evidence type="ECO:0000256" key="5">
    <source>
        <dbReference type="HAMAP-Rule" id="MF_02033"/>
    </source>
</evidence>
<evidence type="ECO:0000313" key="9">
    <source>
        <dbReference type="EMBL" id="MCU7614579.1"/>
    </source>
</evidence>
<evidence type="ECO:0000256" key="1">
    <source>
        <dbReference type="ARBA" id="ARBA00022475"/>
    </source>
</evidence>
<dbReference type="GO" id="GO:0051301">
    <property type="term" value="P:cell division"/>
    <property type="evidence" value="ECO:0007669"/>
    <property type="project" value="UniProtKB-KW"/>
</dbReference>
<dbReference type="Pfam" id="PF14450">
    <property type="entry name" value="FtsA"/>
    <property type="match status" value="1"/>
</dbReference>
<comment type="function">
    <text evidence="5 6">Cell division protein that is involved in the assembly of the Z ring. May serve as a membrane anchor for the Z ring.</text>
</comment>
<keyword evidence="1 5" id="KW-1003">Cell membrane</keyword>
<evidence type="ECO:0000256" key="2">
    <source>
        <dbReference type="ARBA" id="ARBA00022618"/>
    </source>
</evidence>
<dbReference type="NCBIfam" id="TIGR01174">
    <property type="entry name" value="ftsA"/>
    <property type="match status" value="1"/>
</dbReference>
<keyword evidence="10" id="KW-1185">Reference proteome</keyword>
<gene>
    <name evidence="5 9" type="primary">ftsA</name>
    <name evidence="9" type="ORF">N0B16_09045</name>
</gene>
<evidence type="ECO:0000259" key="8">
    <source>
        <dbReference type="SMART" id="SM00842"/>
    </source>
</evidence>
<dbReference type="EMBL" id="JAOTEN010000002">
    <property type="protein sequence ID" value="MCU7614579.1"/>
    <property type="molecule type" value="Genomic_DNA"/>
</dbReference>
<dbReference type="Pfam" id="PF02491">
    <property type="entry name" value="SHS2_FTSA"/>
    <property type="match status" value="1"/>
</dbReference>
<organism evidence="9 10">
    <name type="scientific">Chryseobacterium gilvum</name>
    <dbReference type="NCBI Taxonomy" id="2976534"/>
    <lineage>
        <taxon>Bacteria</taxon>
        <taxon>Pseudomonadati</taxon>
        <taxon>Bacteroidota</taxon>
        <taxon>Flavobacteriia</taxon>
        <taxon>Flavobacteriales</taxon>
        <taxon>Weeksellaceae</taxon>
        <taxon>Chryseobacterium group</taxon>
        <taxon>Chryseobacterium</taxon>
    </lineage>
</organism>
<dbReference type="Proteomes" id="UP001208114">
    <property type="component" value="Unassembled WGS sequence"/>
</dbReference>
<dbReference type="Gene3D" id="3.30.420.40">
    <property type="match status" value="2"/>
</dbReference>
<keyword evidence="3 5" id="KW-0472">Membrane</keyword>
<dbReference type="HAMAP" id="MF_02033">
    <property type="entry name" value="FtsA"/>
    <property type="match status" value="1"/>
</dbReference>
<evidence type="ECO:0000256" key="6">
    <source>
        <dbReference type="PIRNR" id="PIRNR003101"/>
    </source>
</evidence>
<feature type="region of interest" description="Disordered" evidence="7">
    <location>
        <begin position="404"/>
        <end position="439"/>
    </location>
</feature>
<dbReference type="PIRSF" id="PIRSF003101">
    <property type="entry name" value="FtsA"/>
    <property type="match status" value="1"/>
</dbReference>
<comment type="caution">
    <text evidence="9">The sequence shown here is derived from an EMBL/GenBank/DDBJ whole genome shotgun (WGS) entry which is preliminary data.</text>
</comment>
<name>A0ABT2VY75_9FLAO</name>
<dbReference type="CDD" id="cd24048">
    <property type="entry name" value="ASKHA_NBD_FtsA"/>
    <property type="match status" value="1"/>
</dbReference>
<comment type="subcellular location">
    <subcellularLocation>
        <location evidence="5">Cell membrane</location>
        <topology evidence="5">Peripheral membrane protein</topology>
        <orientation evidence="5">Cytoplasmic side</orientation>
    </subcellularLocation>
    <text evidence="5">Localizes to the Z ring in an FtsZ-dependent manner. Targeted to the membrane through a conserved C-terminal amphipathic helix.</text>
</comment>